<proteinExistence type="predicted"/>
<keyword evidence="3" id="KW-1185">Reference proteome</keyword>
<dbReference type="STRING" id="1503925.TH53_18840"/>
<dbReference type="SUPFAM" id="SSF51206">
    <property type="entry name" value="cAMP-binding domain-like"/>
    <property type="match status" value="1"/>
</dbReference>
<reference evidence="2 3" key="1">
    <citation type="submission" date="2015-01" db="EMBL/GenBank/DDBJ databases">
        <title>Draft genome sequence of Pedobacter sp. NL19 isolated from sludge of an effluent treatment pond in an abandoned uranium mine.</title>
        <authorList>
            <person name="Santos T."/>
            <person name="Caetano T."/>
            <person name="Covas C."/>
            <person name="Cruz A."/>
            <person name="Mendo S."/>
        </authorList>
    </citation>
    <scope>NUCLEOTIDE SEQUENCE [LARGE SCALE GENOMIC DNA]</scope>
    <source>
        <strain evidence="2 3">NL19</strain>
    </source>
</reference>
<feature type="domain" description="Cyclic nucleotide-binding" evidence="1">
    <location>
        <begin position="24"/>
        <end position="120"/>
    </location>
</feature>
<evidence type="ECO:0000313" key="2">
    <source>
        <dbReference type="EMBL" id="KIO75735.1"/>
    </source>
</evidence>
<dbReference type="RefSeq" id="WP_041884290.1">
    <property type="nucleotide sequence ID" value="NZ_CP157278.1"/>
</dbReference>
<evidence type="ECO:0000259" key="1">
    <source>
        <dbReference type="PROSITE" id="PS50042"/>
    </source>
</evidence>
<comment type="caution">
    <text evidence="2">The sequence shown here is derived from an EMBL/GenBank/DDBJ whole genome shotgun (WGS) entry which is preliminary data.</text>
</comment>
<dbReference type="InterPro" id="IPR014710">
    <property type="entry name" value="RmlC-like_jellyroll"/>
</dbReference>
<dbReference type="EMBL" id="JXRA01000085">
    <property type="protein sequence ID" value="KIO75735.1"/>
    <property type="molecule type" value="Genomic_DNA"/>
</dbReference>
<sequence length="201" mass="23706">MTSVNDNSSILKPLTEHFKDYLPLNDEEEALLLPRIVEKKIRRRKFILQEGSVCQHYNFVVQGCFKIYKVDEKGVEHNIQFVTENDWATDIGSFHSEKPSELYIEAMEPSTILQIHKTDLLFLYVNIPKLDRNFRVIIENKFVELQNRLLQSFCYNATERYLAFLEQYPELSKRLPNTQIASYLGITPEFLSKIRRELVSK</sequence>
<gene>
    <name evidence="2" type="ORF">TH53_18840</name>
</gene>
<dbReference type="PROSITE" id="PS50042">
    <property type="entry name" value="CNMP_BINDING_3"/>
    <property type="match status" value="1"/>
</dbReference>
<name>A0A0D0GHY4_9SPHI</name>
<dbReference type="AlphaFoldDB" id="A0A0D0GHY4"/>
<evidence type="ECO:0000313" key="3">
    <source>
        <dbReference type="Proteomes" id="UP000032049"/>
    </source>
</evidence>
<accession>A0A0D0GHY4</accession>
<dbReference type="InterPro" id="IPR018490">
    <property type="entry name" value="cNMP-bd_dom_sf"/>
</dbReference>
<dbReference type="CDD" id="cd00038">
    <property type="entry name" value="CAP_ED"/>
    <property type="match status" value="1"/>
</dbReference>
<dbReference type="Proteomes" id="UP000032049">
    <property type="component" value="Unassembled WGS sequence"/>
</dbReference>
<protein>
    <submittedName>
        <fullName evidence="2">Cyclic nucleotide-binding protein</fullName>
    </submittedName>
</protein>
<organism evidence="2 3">
    <name type="scientific">Pedobacter lusitanus</name>
    <dbReference type="NCBI Taxonomy" id="1503925"/>
    <lineage>
        <taxon>Bacteria</taxon>
        <taxon>Pseudomonadati</taxon>
        <taxon>Bacteroidota</taxon>
        <taxon>Sphingobacteriia</taxon>
        <taxon>Sphingobacteriales</taxon>
        <taxon>Sphingobacteriaceae</taxon>
        <taxon>Pedobacter</taxon>
    </lineage>
</organism>
<dbReference type="InterPro" id="IPR000595">
    <property type="entry name" value="cNMP-bd_dom"/>
</dbReference>
<dbReference type="Gene3D" id="2.60.120.10">
    <property type="entry name" value="Jelly Rolls"/>
    <property type="match status" value="1"/>
</dbReference>
<dbReference type="Pfam" id="PF00027">
    <property type="entry name" value="cNMP_binding"/>
    <property type="match status" value="1"/>
</dbReference>
<dbReference type="OrthoDB" id="1092431at2"/>